<dbReference type="AlphaFoldDB" id="S9V975"/>
<reference evidence="12 13" key="1">
    <citation type="submission" date="2020-08" db="EMBL/GenBank/DDBJ databases">
        <authorList>
            <person name="Newling K."/>
            <person name="Davey J."/>
            <person name="Forrester S."/>
        </authorList>
    </citation>
    <scope>NUCLEOTIDE SEQUENCE [LARGE SCALE GENOMIC DNA]</scope>
    <source>
        <strain evidence="13">Crithidia deanei Carvalho (ATCC PRA-265)</strain>
    </source>
</reference>
<dbReference type="Pfam" id="PF14360">
    <property type="entry name" value="PAP2_C"/>
    <property type="match status" value="1"/>
</dbReference>
<dbReference type="GO" id="GO:0016301">
    <property type="term" value="F:kinase activity"/>
    <property type="evidence" value="ECO:0007669"/>
    <property type="project" value="UniProtKB-KW"/>
</dbReference>
<dbReference type="EMBL" id="LR877151">
    <property type="protein sequence ID" value="CAD2216523.1"/>
    <property type="molecule type" value="Genomic_DNA"/>
</dbReference>
<evidence type="ECO:0000256" key="1">
    <source>
        <dbReference type="ARBA" id="ARBA00004141"/>
    </source>
</evidence>
<evidence type="ECO:0000256" key="7">
    <source>
        <dbReference type="ARBA" id="ARBA00022989"/>
    </source>
</evidence>
<evidence type="ECO:0000256" key="9">
    <source>
        <dbReference type="ARBA" id="ARBA00023136"/>
    </source>
</evidence>
<keyword evidence="5" id="KW-0418">Kinase</keyword>
<keyword evidence="4 10" id="KW-0812">Transmembrane</keyword>
<comment type="similarity">
    <text evidence="2">Belongs to the sphingomyelin synthase family.</text>
</comment>
<dbReference type="InterPro" id="IPR025749">
    <property type="entry name" value="Sphingomyelin_synth-like_dom"/>
</dbReference>
<evidence type="ECO:0000313" key="13">
    <source>
        <dbReference type="Proteomes" id="UP000515908"/>
    </source>
</evidence>
<evidence type="ECO:0000256" key="5">
    <source>
        <dbReference type="ARBA" id="ARBA00022777"/>
    </source>
</evidence>
<feature type="domain" description="Sphingomyelin synthase-like" evidence="11">
    <location>
        <begin position="202"/>
        <end position="275"/>
    </location>
</feature>
<feature type="transmembrane region" description="Helical" evidence="10">
    <location>
        <begin position="232"/>
        <end position="250"/>
    </location>
</feature>
<feature type="transmembrane region" description="Helical" evidence="10">
    <location>
        <begin position="206"/>
        <end position="226"/>
    </location>
</feature>
<dbReference type="GO" id="GO:0047493">
    <property type="term" value="F:ceramide cholinephosphotransferase activity"/>
    <property type="evidence" value="ECO:0007669"/>
    <property type="project" value="TreeGrafter"/>
</dbReference>
<dbReference type="PANTHER" id="PTHR21290">
    <property type="entry name" value="SPHINGOMYELIN SYNTHETASE"/>
    <property type="match status" value="1"/>
</dbReference>
<comment type="subcellular location">
    <subcellularLocation>
        <location evidence="1">Membrane</location>
        <topology evidence="1">Multi-pass membrane protein</topology>
    </subcellularLocation>
</comment>
<keyword evidence="6" id="KW-0746">Sphingolipid metabolism</keyword>
<evidence type="ECO:0000313" key="12">
    <source>
        <dbReference type="EMBL" id="CAD2216523.1"/>
    </source>
</evidence>
<keyword evidence="3" id="KW-0808">Transferase</keyword>
<evidence type="ECO:0000256" key="2">
    <source>
        <dbReference type="ARBA" id="ARBA00005441"/>
    </source>
</evidence>
<feature type="transmembrane region" description="Helical" evidence="10">
    <location>
        <begin position="79"/>
        <end position="98"/>
    </location>
</feature>
<evidence type="ECO:0000259" key="11">
    <source>
        <dbReference type="Pfam" id="PF14360"/>
    </source>
</evidence>
<organism evidence="12 13">
    <name type="scientific">Angomonas deanei</name>
    <dbReference type="NCBI Taxonomy" id="59799"/>
    <lineage>
        <taxon>Eukaryota</taxon>
        <taxon>Discoba</taxon>
        <taxon>Euglenozoa</taxon>
        <taxon>Kinetoplastea</taxon>
        <taxon>Metakinetoplastina</taxon>
        <taxon>Trypanosomatida</taxon>
        <taxon>Trypanosomatidae</taxon>
        <taxon>Strigomonadinae</taxon>
        <taxon>Angomonas</taxon>
    </lineage>
</organism>
<evidence type="ECO:0000256" key="3">
    <source>
        <dbReference type="ARBA" id="ARBA00022679"/>
    </source>
</evidence>
<accession>S9V975</accession>
<dbReference type="GO" id="GO:0046513">
    <property type="term" value="P:ceramide biosynthetic process"/>
    <property type="evidence" value="ECO:0007669"/>
    <property type="project" value="TreeGrafter"/>
</dbReference>
<dbReference type="Proteomes" id="UP000515908">
    <property type="component" value="Chromosome 07"/>
</dbReference>
<protein>
    <submittedName>
        <fullName evidence="12">PAP2 superfamily C-terminal, putative</fullName>
    </submittedName>
</protein>
<keyword evidence="9 10" id="KW-0472">Membrane</keyword>
<keyword evidence="7 10" id="KW-1133">Transmembrane helix</keyword>
<dbReference type="GO" id="GO:0000139">
    <property type="term" value="C:Golgi membrane"/>
    <property type="evidence" value="ECO:0007669"/>
    <property type="project" value="TreeGrafter"/>
</dbReference>
<evidence type="ECO:0000256" key="6">
    <source>
        <dbReference type="ARBA" id="ARBA00022919"/>
    </source>
</evidence>
<dbReference type="OrthoDB" id="422827at2759"/>
<dbReference type="GO" id="GO:0005886">
    <property type="term" value="C:plasma membrane"/>
    <property type="evidence" value="ECO:0007669"/>
    <property type="project" value="TreeGrafter"/>
</dbReference>
<gene>
    <name evidence="12" type="ORF">ADEAN_000398500</name>
</gene>
<sequence>MSSSVGTTDTGSSVASYKRPLPLWTQLWRFLILFFMSTAFLAAGIVVTNARMPRDMDQLPDIMFDFFPKVASVESGTDIVIAILNISVIIVTFKVFLLERKERGCADLRVPFEVKYVSPFLNKVLFHVFDSGVRPFSLKSAYLVAAIRFLTVYMCMMFYRTFCITMTTYPATDNHCQNPLEVDSALKNIFLTVVTLGSGAIHCGDLMFSGHTIILTIATCLLWEYGVFVHRFFFRIYGPVLLLISFYCIIASRSHYTDDILVSFHGTLMTFMLLHHSPTGARWQLQLFVRWWPCPGKSSSSVTTEATEGESTEVVITRD</sequence>
<evidence type="ECO:0000256" key="8">
    <source>
        <dbReference type="ARBA" id="ARBA00023098"/>
    </source>
</evidence>
<feature type="transmembrane region" description="Helical" evidence="10">
    <location>
        <begin position="141"/>
        <end position="159"/>
    </location>
</feature>
<dbReference type="VEuPathDB" id="TriTrypDB:ADEAN_000398500"/>
<evidence type="ECO:0000256" key="10">
    <source>
        <dbReference type="SAM" id="Phobius"/>
    </source>
</evidence>
<dbReference type="PANTHER" id="PTHR21290:SF25">
    <property type="entry name" value="SPHINGOMYELIN SYNTHASE-RELATED PROTEIN 1"/>
    <property type="match status" value="1"/>
</dbReference>
<dbReference type="GO" id="GO:0033188">
    <property type="term" value="F:sphingomyelin synthase activity"/>
    <property type="evidence" value="ECO:0007669"/>
    <property type="project" value="TreeGrafter"/>
</dbReference>
<keyword evidence="8" id="KW-0443">Lipid metabolism</keyword>
<dbReference type="GO" id="GO:0005789">
    <property type="term" value="C:endoplasmic reticulum membrane"/>
    <property type="evidence" value="ECO:0007669"/>
    <property type="project" value="TreeGrafter"/>
</dbReference>
<proteinExistence type="inferred from homology"/>
<evidence type="ECO:0000256" key="4">
    <source>
        <dbReference type="ARBA" id="ARBA00022692"/>
    </source>
</evidence>
<name>S9V975_9TRYP</name>
<dbReference type="InterPro" id="IPR045221">
    <property type="entry name" value="Sphingomyelin_synth-like"/>
</dbReference>
<feature type="transmembrane region" description="Helical" evidence="10">
    <location>
        <begin position="27"/>
        <end position="47"/>
    </location>
</feature>
<keyword evidence="13" id="KW-1185">Reference proteome</keyword>